<feature type="signal peptide" evidence="1">
    <location>
        <begin position="1"/>
        <end position="20"/>
    </location>
</feature>
<evidence type="ECO:0000313" key="4">
    <source>
        <dbReference type="Proteomes" id="UP001363151"/>
    </source>
</evidence>
<sequence>MMAFNLARILAAALLARAAAFDCATGRCPMGEGNDTAAAAATTTTAYCTTVAECAAHPDLVVPVSVNQVLKAPADRTPDSVRKQHAKRNPLKVSAREWRDRTELAAVYRALHLYGMGDDLAAQCVMMRTTDTRDEFLMHEWGVFFEEVTASNLLKYDFDGHLVEPDGSRAPALPDVSNMGCLPVAAAIFKARPDAAMVVHIHPPAVMAVAGMEAGLLPVSQAAFFLHGQVSREGYDFTYETSFEDNLAAGFADGKRAMLLNHHGMYAIGASPAEAFFVAYHLNQACEVQVRTLGMNGGVLYPTEGHLRPQYADMMLSPDYAYDGSREWPGTLRKVIRKHPDFNL</sequence>
<dbReference type="EMBL" id="JBBJCI010000248">
    <property type="protein sequence ID" value="KAK7237645.1"/>
    <property type="molecule type" value="Genomic_DNA"/>
</dbReference>
<proteinExistence type="predicted"/>
<dbReference type="PANTHER" id="PTHR10672">
    <property type="entry name" value="ADDUCIN"/>
    <property type="match status" value="1"/>
</dbReference>
<dbReference type="InterPro" id="IPR051017">
    <property type="entry name" value="Aldolase-II_Adducin_sf"/>
</dbReference>
<evidence type="ECO:0000259" key="2">
    <source>
        <dbReference type="SMART" id="SM01007"/>
    </source>
</evidence>
<comment type="caution">
    <text evidence="3">The sequence shown here is derived from an EMBL/GenBank/DDBJ whole genome shotgun (WGS) entry which is preliminary data.</text>
</comment>
<dbReference type="SMART" id="SM01007">
    <property type="entry name" value="Aldolase_II"/>
    <property type="match status" value="1"/>
</dbReference>
<name>A0ABR1FSU5_AURAN</name>
<dbReference type="SUPFAM" id="SSF53639">
    <property type="entry name" value="AraD/HMP-PK domain-like"/>
    <property type="match status" value="1"/>
</dbReference>
<dbReference type="InterPro" id="IPR036409">
    <property type="entry name" value="Aldolase_II/adducin_N_sf"/>
</dbReference>
<dbReference type="PANTHER" id="PTHR10672:SF3">
    <property type="entry name" value="PROTEIN HU-LI TAI SHAO"/>
    <property type="match status" value="1"/>
</dbReference>
<evidence type="ECO:0000256" key="1">
    <source>
        <dbReference type="SAM" id="SignalP"/>
    </source>
</evidence>
<reference evidence="3 4" key="1">
    <citation type="submission" date="2024-03" db="EMBL/GenBank/DDBJ databases">
        <title>Aureococcus anophagefferens CCMP1851 and Kratosvirus quantuckense: Draft genome of a second virus-susceptible host strain in the model system.</title>
        <authorList>
            <person name="Chase E."/>
            <person name="Truchon A.R."/>
            <person name="Schepens W."/>
            <person name="Wilhelm S.W."/>
        </authorList>
    </citation>
    <scope>NUCLEOTIDE SEQUENCE [LARGE SCALE GENOMIC DNA]</scope>
    <source>
        <strain evidence="3 4">CCMP1851</strain>
    </source>
</reference>
<dbReference type="Gene3D" id="3.40.225.10">
    <property type="entry name" value="Class II aldolase/adducin N-terminal domain"/>
    <property type="match status" value="1"/>
</dbReference>
<protein>
    <submittedName>
        <fullName evidence="3">Actin binding protein</fullName>
    </submittedName>
</protein>
<dbReference type="Pfam" id="PF00596">
    <property type="entry name" value="Aldolase_II"/>
    <property type="match status" value="1"/>
</dbReference>
<feature type="chain" id="PRO_5045869962" evidence="1">
    <location>
        <begin position="21"/>
        <end position="344"/>
    </location>
</feature>
<keyword evidence="1" id="KW-0732">Signal</keyword>
<gene>
    <name evidence="3" type="primary">ADD1</name>
    <name evidence="3" type="ORF">SO694_00098052</name>
</gene>
<dbReference type="InterPro" id="IPR001303">
    <property type="entry name" value="Aldolase_II/adducin_N"/>
</dbReference>
<feature type="domain" description="Class II aldolase/adducin N-terminal" evidence="2">
    <location>
        <begin position="102"/>
        <end position="290"/>
    </location>
</feature>
<accession>A0ABR1FSU5</accession>
<dbReference type="Proteomes" id="UP001363151">
    <property type="component" value="Unassembled WGS sequence"/>
</dbReference>
<evidence type="ECO:0000313" key="3">
    <source>
        <dbReference type="EMBL" id="KAK7237645.1"/>
    </source>
</evidence>
<keyword evidence="4" id="KW-1185">Reference proteome</keyword>
<organism evidence="3 4">
    <name type="scientific">Aureococcus anophagefferens</name>
    <name type="common">Harmful bloom alga</name>
    <dbReference type="NCBI Taxonomy" id="44056"/>
    <lineage>
        <taxon>Eukaryota</taxon>
        <taxon>Sar</taxon>
        <taxon>Stramenopiles</taxon>
        <taxon>Ochrophyta</taxon>
        <taxon>Pelagophyceae</taxon>
        <taxon>Pelagomonadales</taxon>
        <taxon>Pelagomonadaceae</taxon>
        <taxon>Aureococcus</taxon>
    </lineage>
</organism>